<proteinExistence type="predicted"/>
<name>A0AA38PQ09_9AGAR</name>
<reference evidence="3" key="1">
    <citation type="submission" date="2022-08" db="EMBL/GenBank/DDBJ databases">
        <authorList>
            <consortium name="DOE Joint Genome Institute"/>
            <person name="Min B."/>
            <person name="Riley R."/>
            <person name="Sierra-Patev S."/>
            <person name="Naranjo-Ortiz M."/>
            <person name="Looney B."/>
            <person name="Konkel Z."/>
            <person name="Slot J.C."/>
            <person name="Sakamoto Y."/>
            <person name="Steenwyk J.L."/>
            <person name="Rokas A."/>
            <person name="Carro J."/>
            <person name="Camarero S."/>
            <person name="Ferreira P."/>
            <person name="Molpeceres G."/>
            <person name="Ruiz-Duenas F.J."/>
            <person name="Serrano A."/>
            <person name="Henrissat B."/>
            <person name="Drula E."/>
            <person name="Hughes K.W."/>
            <person name="Mata J.L."/>
            <person name="Ishikawa N.K."/>
            <person name="Vargas-Isla R."/>
            <person name="Ushijima S."/>
            <person name="Smith C.A."/>
            <person name="Ahrendt S."/>
            <person name="Andreopoulos W."/>
            <person name="He G."/>
            <person name="Labutti K."/>
            <person name="Lipzen A."/>
            <person name="Ng V."/>
            <person name="Sandor L."/>
            <person name="Barry K."/>
            <person name="Martinez A.T."/>
            <person name="Xiao Y."/>
            <person name="Gibbons J.G."/>
            <person name="Terashima K."/>
            <person name="Hibbett D.S."/>
            <person name="Grigoriev I.V."/>
        </authorList>
    </citation>
    <scope>NUCLEOTIDE SEQUENCE</scope>
    <source>
        <strain evidence="3">TFB7829</strain>
    </source>
</reference>
<accession>A0AA38PQ09</accession>
<feature type="region of interest" description="Disordered" evidence="1">
    <location>
        <begin position="135"/>
        <end position="159"/>
    </location>
</feature>
<gene>
    <name evidence="3" type="ORF">F5890DRAFT_1545773</name>
</gene>
<feature type="chain" id="PRO_5041327720" evidence="2">
    <location>
        <begin position="22"/>
        <end position="159"/>
    </location>
</feature>
<keyword evidence="2" id="KW-0732">Signal</keyword>
<protein>
    <submittedName>
        <fullName evidence="3">Uncharacterized protein</fullName>
    </submittedName>
</protein>
<dbReference type="EMBL" id="MU802299">
    <property type="protein sequence ID" value="KAJ3979637.1"/>
    <property type="molecule type" value="Genomic_DNA"/>
</dbReference>
<dbReference type="Proteomes" id="UP001163850">
    <property type="component" value="Unassembled WGS sequence"/>
</dbReference>
<comment type="caution">
    <text evidence="3">The sequence shown here is derived from an EMBL/GenBank/DDBJ whole genome shotgun (WGS) entry which is preliminary data.</text>
</comment>
<evidence type="ECO:0000256" key="2">
    <source>
        <dbReference type="SAM" id="SignalP"/>
    </source>
</evidence>
<evidence type="ECO:0000256" key="1">
    <source>
        <dbReference type="SAM" id="MobiDB-lite"/>
    </source>
</evidence>
<feature type="signal peptide" evidence="2">
    <location>
        <begin position="1"/>
        <end position="21"/>
    </location>
</feature>
<organism evidence="3 4">
    <name type="scientific">Lentinula detonsa</name>
    <dbReference type="NCBI Taxonomy" id="2804962"/>
    <lineage>
        <taxon>Eukaryota</taxon>
        <taxon>Fungi</taxon>
        <taxon>Dikarya</taxon>
        <taxon>Basidiomycota</taxon>
        <taxon>Agaricomycotina</taxon>
        <taxon>Agaricomycetes</taxon>
        <taxon>Agaricomycetidae</taxon>
        <taxon>Agaricales</taxon>
        <taxon>Marasmiineae</taxon>
        <taxon>Omphalotaceae</taxon>
        <taxon>Lentinula</taxon>
    </lineage>
</organism>
<evidence type="ECO:0000313" key="3">
    <source>
        <dbReference type="EMBL" id="KAJ3979637.1"/>
    </source>
</evidence>
<dbReference type="AlphaFoldDB" id="A0AA38PQ09"/>
<evidence type="ECO:0000313" key="4">
    <source>
        <dbReference type="Proteomes" id="UP001163850"/>
    </source>
</evidence>
<sequence>MVQLCPVIIISLAITTAFVLAAPVHGGAMSSVAAAPQVHQCRYNPPQHPKAGNRRGLFEDVQAHGAYDASFLMRLPEEYFYEMVADIQESSGYAACKADVDPKIQAWRANPCNEALKMAILSEWDRLLHGGKIGTKNPGDTAVSSDDDVHDSFSRLSLT</sequence>